<evidence type="ECO:0000256" key="1">
    <source>
        <dbReference type="ARBA" id="ARBA00002000"/>
    </source>
</evidence>
<dbReference type="Pfam" id="PF01585">
    <property type="entry name" value="G-patch"/>
    <property type="match status" value="1"/>
</dbReference>
<dbReference type="PROSITE" id="PS00388">
    <property type="entry name" value="PROTEASOME_ALPHA_1"/>
    <property type="match status" value="1"/>
</dbReference>
<dbReference type="PROSITE" id="PS51613">
    <property type="entry name" value="SAM_MT_RRMJ"/>
    <property type="match status" value="1"/>
</dbReference>
<keyword evidence="12" id="KW-1185">Reference proteome</keyword>
<dbReference type="GO" id="GO:0005634">
    <property type="term" value="C:nucleus"/>
    <property type="evidence" value="ECO:0007669"/>
    <property type="project" value="UniProtKB-SubCell"/>
</dbReference>
<dbReference type="SUPFAM" id="SSF56235">
    <property type="entry name" value="N-terminal nucleophile aminohydrolases (Ntn hydrolases)"/>
    <property type="match status" value="1"/>
</dbReference>
<dbReference type="Gene3D" id="3.60.20.10">
    <property type="entry name" value="Glutamine Phosphoribosylpyrophosphate, subunit 1, domain 1"/>
    <property type="match status" value="1"/>
</dbReference>
<dbReference type="InterPro" id="IPR034642">
    <property type="entry name" value="Proteasome_subunit_alpha6"/>
</dbReference>
<dbReference type="GO" id="GO:0004483">
    <property type="term" value="F:methyltransferase cap1 activity"/>
    <property type="evidence" value="ECO:0007669"/>
    <property type="project" value="UniProtKB-UniRule"/>
</dbReference>
<dbReference type="PANTHER" id="PTHR16121">
    <property type="entry name" value="CAP-SPECIFIC MRNA (NUCLEOSIDE-2'-O-)-METHYLTRANSFERASE 1-RELATED"/>
    <property type="match status" value="1"/>
</dbReference>
<comment type="function">
    <text evidence="1">The proteasome is a multicatalytic proteinase complex which is characterized by its ability to cleave peptides with Arg, Phe, Tyr, Leu, and Glu adjacent to the leaving group at neutral or slightly basic pH. The proteasome has an ATP-dependent proteolytic activity.</text>
</comment>
<feature type="domain" description="G-patch" evidence="9">
    <location>
        <begin position="24"/>
        <end position="70"/>
    </location>
</feature>
<keyword evidence="7" id="KW-0507">mRNA processing</keyword>
<dbReference type="SMART" id="SM00443">
    <property type="entry name" value="G_patch"/>
    <property type="match status" value="1"/>
</dbReference>
<dbReference type="FunFam" id="3.60.20.10:FF:000072">
    <property type="entry name" value="Proteasome subunit alpha type"/>
    <property type="match status" value="1"/>
</dbReference>
<dbReference type="EC" id="2.1.1.57" evidence="7"/>
<dbReference type="SUPFAM" id="SSF53335">
    <property type="entry name" value="S-adenosyl-L-methionine-dependent methyltransferases"/>
    <property type="match status" value="1"/>
</dbReference>
<comment type="catalytic activity">
    <reaction evidence="7">
        <text>a 5'-end (N(7)-methyl 5'-triphosphoguanosine)-ribonucleoside in mRNA + S-adenosyl-L-methionine = a 5'-end (N(7)-methyl 5'-triphosphoguanosine)-(2'-O-methyl-ribonucleoside) in mRNA + S-adenosyl-L-homocysteine + H(+)</text>
        <dbReference type="Rhea" id="RHEA:67020"/>
        <dbReference type="Rhea" id="RHEA-COMP:17167"/>
        <dbReference type="Rhea" id="RHEA-COMP:17168"/>
        <dbReference type="ChEBI" id="CHEBI:15378"/>
        <dbReference type="ChEBI" id="CHEBI:57856"/>
        <dbReference type="ChEBI" id="CHEBI:59789"/>
        <dbReference type="ChEBI" id="CHEBI:156461"/>
        <dbReference type="ChEBI" id="CHEBI:167609"/>
        <dbReference type="EC" id="2.1.1.57"/>
    </reaction>
</comment>
<dbReference type="Proteomes" id="UP000614601">
    <property type="component" value="Unassembled WGS sequence"/>
</dbReference>
<dbReference type="InterPro" id="IPR025816">
    <property type="entry name" value="RrmJ-type_MeTrfase"/>
</dbReference>
<evidence type="ECO:0000259" key="9">
    <source>
        <dbReference type="PROSITE" id="PS50174"/>
    </source>
</evidence>
<accession>A0A811LMU3</accession>
<comment type="subcellular location">
    <subcellularLocation>
        <location evidence="2 7">Nucleus</location>
    </subcellularLocation>
</comment>
<dbReference type="EMBL" id="CAJFDH010000006">
    <property type="protein sequence ID" value="CAD5228980.1"/>
    <property type="molecule type" value="Genomic_DNA"/>
</dbReference>
<dbReference type="PANTHER" id="PTHR16121:SF0">
    <property type="entry name" value="CAP-SPECIFIC MRNA (NUCLEOSIDE-2'-O-)-METHYLTRANSFERASE 1"/>
    <property type="match status" value="1"/>
</dbReference>
<dbReference type="InterPro" id="IPR002877">
    <property type="entry name" value="RNA_MeTrfase_FtsJ_dom"/>
</dbReference>
<keyword evidence="7" id="KW-0489">Methyltransferase</keyword>
<dbReference type="InterPro" id="IPR029063">
    <property type="entry name" value="SAM-dependent_MTases_sf"/>
</dbReference>
<gene>
    <name evidence="11" type="ORF">BOKJ2_LOCUS13039</name>
</gene>
<dbReference type="GO" id="GO:0003676">
    <property type="term" value="F:nucleic acid binding"/>
    <property type="evidence" value="ECO:0007669"/>
    <property type="project" value="UniProtKB-UniRule"/>
</dbReference>
<feature type="compositionally biased region" description="Basic and acidic residues" evidence="8">
    <location>
        <begin position="1"/>
        <end position="13"/>
    </location>
</feature>
<dbReference type="Proteomes" id="UP000783686">
    <property type="component" value="Unassembled WGS sequence"/>
</dbReference>
<dbReference type="InterPro" id="IPR029055">
    <property type="entry name" value="Ntn_hydrolases_N"/>
</dbReference>
<evidence type="ECO:0000259" key="10">
    <source>
        <dbReference type="PROSITE" id="PS51613"/>
    </source>
</evidence>
<dbReference type="GO" id="GO:0032259">
    <property type="term" value="P:methylation"/>
    <property type="evidence" value="ECO:0007669"/>
    <property type="project" value="UniProtKB-KW"/>
</dbReference>
<dbReference type="GO" id="GO:0019773">
    <property type="term" value="C:proteasome core complex, alpha-subunit complex"/>
    <property type="evidence" value="ECO:0007669"/>
    <property type="project" value="UniProtKB-UniRule"/>
</dbReference>
<keyword evidence="7" id="KW-0808">Transferase</keyword>
<sequence length="1029" mass="117712">MSEISLKRAHNESQENQAVETKKRQNVAERIMENMGHREGQGLGQNEQGITEPIQIGVQNGRLGLGHEYNQKTAGEWNDQEENKSVEEVPEFLSATQEDRDSFSKSFDINWILKGEALTTLLDEEEFCDNQLICDLLKAKGIFDHMNIQDIQNARQRANPYETVMGAIFQNRAAMKMANLDRIFEWKLSREFDDELRQAHNPLTMEDCTHNFKMNDEIFYFADICAGPGGFSEYMMWRKAFYNSKGIGFTLRGRDDFKLYNFKASSQAFFETYYGSVGDGNIYNPENIKSLEEYVRKRTGGKMCETVMSDGGFSVEGKEDIQEVLSKRIYLCQFIVGLSLCRVKSDTQSGGNFICKMFDVFTAFSAGLVYVMYLAFEKISIHKPNTSRPGNSERYIFCENLTEFGATVLKNYLIYINDEMEKTPEDADEDILELIPLETMTGDEKFIEYLRKSNHKWATRQILYLQKYETYTLNKGAFDEDQSELREKCLKYWEIPDKHRPLVDNQPPAMALRVLVGDHMDYNFSSARSLNIETLNSFKDYSNYHLSFLPENTPPLLLVTNGKGETFLIDSAQSNIKQHDLYLPPKTLLLVQKTCIYTKNQKGALLNCADWSNTIVIIDAAWIAGNAVYDQSLPERSVSIQKFCETVNKTTANYQQNFEHRLEKVWNVKKKGKNRSHMNSQLNSYLLIPSKTLPLVPSVDSFSELKVAYLEANNRCETMAVDKYEISARLADDNKERYVSVKTIRIYKRKDDKNQVIGFFDSWKNDTVWDWVWKSDARGKFEIMSRGSSAGFDRHITIFSPEGRVYQVEYAFKAINSTNLTAVGVKGNETAVIAVQKRVPDKLIVSDSVTSVYKLSPSIGCCAIGMIPDCKFQVKRAQSEAAGWKYENGYNMSVEQLARRMADLNQYYTQNAEMRSLGSALLMISYDDEDGVQVYRVDPAGYYRSMKAVSVGVKQQPATSFLEKKFKKQSEFDEDETIQTALEALQTALGTDLKAQEVEVVVVTKKDPSFRKLSNDDVDHHLNAIAERD</sequence>
<dbReference type="EMBL" id="CAJFCW020000006">
    <property type="protein sequence ID" value="CAG9125408.1"/>
    <property type="molecule type" value="Genomic_DNA"/>
</dbReference>
<keyword evidence="7" id="KW-0506">mRNA capping</keyword>
<keyword evidence="3" id="KW-0963">Cytoplasm</keyword>
<dbReference type="CDD" id="cd03754">
    <property type="entry name" value="proteasome_alpha_type_6"/>
    <property type="match status" value="1"/>
</dbReference>
<keyword evidence="5 7" id="KW-0539">Nucleus</keyword>
<organism evidence="11 12">
    <name type="scientific">Bursaphelenchus okinawaensis</name>
    <dbReference type="NCBI Taxonomy" id="465554"/>
    <lineage>
        <taxon>Eukaryota</taxon>
        <taxon>Metazoa</taxon>
        <taxon>Ecdysozoa</taxon>
        <taxon>Nematoda</taxon>
        <taxon>Chromadorea</taxon>
        <taxon>Rhabditida</taxon>
        <taxon>Tylenchina</taxon>
        <taxon>Tylenchomorpha</taxon>
        <taxon>Aphelenchoidea</taxon>
        <taxon>Aphelenchoididae</taxon>
        <taxon>Bursaphelenchus</taxon>
    </lineage>
</organism>
<dbReference type="FunFam" id="3.40.50.12760:FF:000004">
    <property type="entry name" value="FtsJ-like methyltransferase"/>
    <property type="match status" value="1"/>
</dbReference>
<evidence type="ECO:0000256" key="7">
    <source>
        <dbReference type="RuleBase" id="RU368012"/>
    </source>
</evidence>
<evidence type="ECO:0000256" key="8">
    <source>
        <dbReference type="SAM" id="MobiDB-lite"/>
    </source>
</evidence>
<dbReference type="GO" id="GO:0006370">
    <property type="term" value="P:7-methylguanosine mRNA capping"/>
    <property type="evidence" value="ECO:0007669"/>
    <property type="project" value="UniProtKB-UniRule"/>
</dbReference>
<protein>
    <recommendedName>
        <fullName evidence="7">Cap-specific mRNA (nucleoside-2'-O-)-methyltransferase 1</fullName>
        <ecNumber evidence="7">2.1.1.57</ecNumber>
    </recommendedName>
    <alternativeName>
        <fullName evidence="7">Cap1 2'O-ribose methyltransferase 1</fullName>
    </alternativeName>
</protein>
<dbReference type="GO" id="GO:0016556">
    <property type="term" value="P:mRNA modification"/>
    <property type="evidence" value="ECO:0007669"/>
    <property type="project" value="UniProtKB-UniRule"/>
</dbReference>
<dbReference type="InterPro" id="IPR000426">
    <property type="entry name" value="Proteasome_asu_N"/>
</dbReference>
<comment type="function">
    <text evidence="7">S-adenosyl-L-methionine-dependent methyltransferase that mediates RNA cap1 2'-O-ribose methylation to the 5'-cap structure of RNAs. Methylates the ribose of the first nucleotide of a m(7)GpppG-capped mRNA to produce m(7)GpppNmp (cap1).</text>
</comment>
<evidence type="ECO:0000256" key="6">
    <source>
        <dbReference type="PROSITE-ProRule" id="PRU00808"/>
    </source>
</evidence>
<evidence type="ECO:0000313" key="11">
    <source>
        <dbReference type="EMBL" id="CAD5228980.1"/>
    </source>
</evidence>
<evidence type="ECO:0000313" key="12">
    <source>
        <dbReference type="Proteomes" id="UP000614601"/>
    </source>
</evidence>
<dbReference type="InterPro" id="IPR023332">
    <property type="entry name" value="Proteasome_alpha-type"/>
</dbReference>
<comment type="similarity">
    <text evidence="6">Belongs to the peptidase T1A family.</text>
</comment>
<dbReference type="PROSITE" id="PS50174">
    <property type="entry name" value="G_PATCH"/>
    <property type="match status" value="1"/>
</dbReference>
<comment type="caution">
    <text evidence="11">The sequence shown here is derived from an EMBL/GenBank/DDBJ whole genome shotgun (WGS) entry which is preliminary data.</text>
</comment>
<feature type="region of interest" description="Disordered" evidence="8">
    <location>
        <begin position="1"/>
        <end position="47"/>
    </location>
</feature>
<keyword evidence="7" id="KW-0949">S-adenosyl-L-methionine</keyword>
<dbReference type="InterPro" id="IPR000467">
    <property type="entry name" value="G_patch_dom"/>
</dbReference>
<dbReference type="GO" id="GO:0006511">
    <property type="term" value="P:ubiquitin-dependent protein catabolic process"/>
    <property type="evidence" value="ECO:0007669"/>
    <property type="project" value="InterPro"/>
</dbReference>
<feature type="compositionally biased region" description="Basic and acidic residues" evidence="8">
    <location>
        <begin position="20"/>
        <end position="40"/>
    </location>
</feature>
<evidence type="ECO:0000256" key="4">
    <source>
        <dbReference type="ARBA" id="ARBA00022942"/>
    </source>
</evidence>
<dbReference type="AlphaFoldDB" id="A0A811LMU3"/>
<dbReference type="GO" id="GO:0005737">
    <property type="term" value="C:cytoplasm"/>
    <property type="evidence" value="ECO:0007669"/>
    <property type="project" value="TreeGrafter"/>
</dbReference>
<dbReference type="SMART" id="SM00948">
    <property type="entry name" value="Proteasome_A_N"/>
    <property type="match status" value="1"/>
</dbReference>
<dbReference type="Pfam" id="PF01728">
    <property type="entry name" value="FtsJ"/>
    <property type="match status" value="1"/>
</dbReference>
<dbReference type="PROSITE" id="PS51475">
    <property type="entry name" value="PROTEASOME_ALPHA_2"/>
    <property type="match status" value="1"/>
</dbReference>
<dbReference type="InterPro" id="IPR001353">
    <property type="entry name" value="Proteasome_sua/b"/>
</dbReference>
<dbReference type="Pfam" id="PF10584">
    <property type="entry name" value="Proteasome_A_N"/>
    <property type="match status" value="1"/>
</dbReference>
<name>A0A811LMU3_9BILA</name>
<evidence type="ECO:0000256" key="3">
    <source>
        <dbReference type="ARBA" id="ARBA00022490"/>
    </source>
</evidence>
<dbReference type="Pfam" id="PF00227">
    <property type="entry name" value="Proteasome"/>
    <property type="match status" value="1"/>
</dbReference>
<evidence type="ECO:0000256" key="2">
    <source>
        <dbReference type="ARBA" id="ARBA00004123"/>
    </source>
</evidence>
<dbReference type="OrthoDB" id="10251234at2759"/>
<keyword evidence="4 6" id="KW-0647">Proteasome</keyword>
<reference evidence="11" key="1">
    <citation type="submission" date="2020-09" db="EMBL/GenBank/DDBJ databases">
        <authorList>
            <person name="Kikuchi T."/>
        </authorList>
    </citation>
    <scope>NUCLEOTIDE SEQUENCE</scope>
    <source>
        <strain evidence="11">SH1</strain>
    </source>
</reference>
<proteinExistence type="inferred from homology"/>
<dbReference type="InterPro" id="IPR050851">
    <property type="entry name" value="mRNA_Cap_2O-Ribose_MeTrfase"/>
</dbReference>
<dbReference type="Gene3D" id="3.40.50.12760">
    <property type="match status" value="1"/>
</dbReference>
<evidence type="ECO:0000256" key="5">
    <source>
        <dbReference type="ARBA" id="ARBA00023242"/>
    </source>
</evidence>
<feature type="domain" description="RrmJ-type SAM-dependent 2'-O-MTase" evidence="10">
    <location>
        <begin position="168"/>
        <end position="402"/>
    </location>
</feature>